<evidence type="ECO:0000256" key="4">
    <source>
        <dbReference type="PROSITE-ProRule" id="PRU00433"/>
    </source>
</evidence>
<dbReference type="Pfam" id="PF00034">
    <property type="entry name" value="Cytochrom_C"/>
    <property type="match status" value="1"/>
</dbReference>
<dbReference type="NCBIfam" id="TIGR02603">
    <property type="entry name" value="CxxCH_TIGR02603"/>
    <property type="match status" value="1"/>
</dbReference>
<keyword evidence="2 4" id="KW-0479">Metal-binding</keyword>
<dbReference type="GO" id="GO:0046872">
    <property type="term" value="F:metal ion binding"/>
    <property type="evidence" value="ECO:0007669"/>
    <property type="project" value="UniProtKB-KW"/>
</dbReference>
<evidence type="ECO:0000259" key="5">
    <source>
        <dbReference type="PROSITE" id="PS51007"/>
    </source>
</evidence>
<dbReference type="Gene3D" id="1.10.760.10">
    <property type="entry name" value="Cytochrome c-like domain"/>
    <property type="match status" value="1"/>
</dbReference>
<dbReference type="InterPro" id="IPR013428">
    <property type="entry name" value="Membrane-bound_put_N"/>
</dbReference>
<dbReference type="InterPro" id="IPR016024">
    <property type="entry name" value="ARM-type_fold"/>
</dbReference>
<reference evidence="6 7" key="1">
    <citation type="submission" date="2019-02" db="EMBL/GenBank/DDBJ databases">
        <title>Deep-cultivation of Planctomycetes and their phenomic and genomic characterization uncovers novel biology.</title>
        <authorList>
            <person name="Wiegand S."/>
            <person name="Jogler M."/>
            <person name="Boedeker C."/>
            <person name="Pinto D."/>
            <person name="Vollmers J."/>
            <person name="Rivas-Marin E."/>
            <person name="Kohn T."/>
            <person name="Peeters S.H."/>
            <person name="Heuer A."/>
            <person name="Rast P."/>
            <person name="Oberbeckmann S."/>
            <person name="Bunk B."/>
            <person name="Jeske O."/>
            <person name="Meyerdierks A."/>
            <person name="Storesund J.E."/>
            <person name="Kallscheuer N."/>
            <person name="Luecker S."/>
            <person name="Lage O.M."/>
            <person name="Pohl T."/>
            <person name="Merkel B.J."/>
            <person name="Hornburger P."/>
            <person name="Mueller R.-W."/>
            <person name="Bruemmer F."/>
            <person name="Labrenz M."/>
            <person name="Spormann A.M."/>
            <person name="Op den Camp H."/>
            <person name="Overmann J."/>
            <person name="Amann R."/>
            <person name="Jetten M.S.M."/>
            <person name="Mascher T."/>
            <person name="Medema M.H."/>
            <person name="Devos D.P."/>
            <person name="Kaster A.-K."/>
            <person name="Ovreas L."/>
            <person name="Rohde M."/>
            <person name="Galperin M.Y."/>
            <person name="Jogler C."/>
        </authorList>
    </citation>
    <scope>NUCLEOTIDE SEQUENCE [LARGE SCALE GENOMIC DNA]</scope>
    <source>
        <strain evidence="6 7">Pan44</strain>
    </source>
</reference>
<evidence type="ECO:0000256" key="3">
    <source>
        <dbReference type="ARBA" id="ARBA00023004"/>
    </source>
</evidence>
<keyword evidence="3 4" id="KW-0408">Iron</keyword>
<evidence type="ECO:0000256" key="1">
    <source>
        <dbReference type="ARBA" id="ARBA00022617"/>
    </source>
</evidence>
<dbReference type="Gene3D" id="1.25.10.10">
    <property type="entry name" value="Leucine-rich Repeat Variant"/>
    <property type="match status" value="1"/>
</dbReference>
<dbReference type="Pfam" id="PF04734">
    <property type="entry name" value="Ceramidase_alk"/>
    <property type="match status" value="1"/>
</dbReference>
<evidence type="ECO:0000313" key="7">
    <source>
        <dbReference type="Proteomes" id="UP000315700"/>
    </source>
</evidence>
<dbReference type="InterPro" id="IPR011042">
    <property type="entry name" value="6-blade_b-propeller_TolB-like"/>
</dbReference>
<dbReference type="NCBIfam" id="TIGR02604">
    <property type="entry name" value="Piru_Ver_Nterm"/>
    <property type="match status" value="1"/>
</dbReference>
<accession>A0A517SG18</accession>
<dbReference type="InterPro" id="IPR013427">
    <property type="entry name" value="Haem-bd_dom_put"/>
</dbReference>
<organism evidence="6 7">
    <name type="scientific">Caulifigura coniformis</name>
    <dbReference type="NCBI Taxonomy" id="2527983"/>
    <lineage>
        <taxon>Bacteria</taxon>
        <taxon>Pseudomonadati</taxon>
        <taxon>Planctomycetota</taxon>
        <taxon>Planctomycetia</taxon>
        <taxon>Planctomycetales</taxon>
        <taxon>Planctomycetaceae</taxon>
        <taxon>Caulifigura</taxon>
    </lineage>
</organism>
<dbReference type="Pfam" id="PF23500">
    <property type="entry name" value="DUF7133"/>
    <property type="match status" value="1"/>
</dbReference>
<dbReference type="InterPro" id="IPR055557">
    <property type="entry name" value="DUF7133"/>
</dbReference>
<name>A0A517SG18_9PLAN</name>
<dbReference type="Proteomes" id="UP000315700">
    <property type="component" value="Chromosome"/>
</dbReference>
<dbReference type="Gene3D" id="2.120.10.30">
    <property type="entry name" value="TolB, C-terminal domain"/>
    <property type="match status" value="1"/>
</dbReference>
<dbReference type="GO" id="GO:0020037">
    <property type="term" value="F:heme binding"/>
    <property type="evidence" value="ECO:0007669"/>
    <property type="project" value="InterPro"/>
</dbReference>
<feature type="domain" description="Cytochrome c" evidence="5">
    <location>
        <begin position="1286"/>
        <end position="1419"/>
    </location>
</feature>
<dbReference type="SUPFAM" id="SSF63829">
    <property type="entry name" value="Calcium-dependent phosphotriesterase"/>
    <property type="match status" value="1"/>
</dbReference>
<dbReference type="PANTHER" id="PTHR33546">
    <property type="entry name" value="LARGE, MULTIFUNCTIONAL SECRETED PROTEIN-RELATED"/>
    <property type="match status" value="1"/>
</dbReference>
<dbReference type="PANTHER" id="PTHR33546:SF1">
    <property type="entry name" value="LARGE, MULTIFUNCTIONAL SECRETED PROTEIN"/>
    <property type="match status" value="1"/>
</dbReference>
<dbReference type="SUPFAM" id="SSF48371">
    <property type="entry name" value="ARM repeat"/>
    <property type="match status" value="1"/>
</dbReference>
<dbReference type="InterPro" id="IPR011989">
    <property type="entry name" value="ARM-like"/>
</dbReference>
<evidence type="ECO:0000256" key="2">
    <source>
        <dbReference type="ARBA" id="ARBA00022723"/>
    </source>
</evidence>
<dbReference type="EMBL" id="CP036271">
    <property type="protein sequence ID" value="QDT55071.1"/>
    <property type="molecule type" value="Genomic_DNA"/>
</dbReference>
<dbReference type="KEGG" id="ccos:Pan44_31120"/>
<gene>
    <name evidence="6" type="ORF">Pan44_31120</name>
</gene>
<dbReference type="InterPro" id="IPR031329">
    <property type="entry name" value="NEUT/ALK_ceramidase_N"/>
</dbReference>
<evidence type="ECO:0000313" key="6">
    <source>
        <dbReference type="EMBL" id="QDT55071.1"/>
    </source>
</evidence>
<dbReference type="GO" id="GO:0009055">
    <property type="term" value="F:electron transfer activity"/>
    <property type="evidence" value="ECO:0007669"/>
    <property type="project" value="InterPro"/>
</dbReference>
<dbReference type="RefSeq" id="WP_145030867.1">
    <property type="nucleotide sequence ID" value="NZ_CP036271.1"/>
</dbReference>
<sequence>MLRQVQVTLLVAAFVATVQPVAGQEFKAGFSKVDITPEEPVRLSGYAVRTAPMDGVDVPIFVRGVAVQHGDGPPHVLLGVESIGFSGTLSKAVFEALPEPVRGDRALFVMASTHSHTAPHVAGALSNLFFTPQPPEEAAATERYTALLQARCIEAAKAAIADLKPAKLSVSEGSVPFAKNRRRPQTGQWVGLGDSPAGPVDHAVPLIRVTDPTTGKTRGLVFNYACHCTTFGGTHNRVNGDWAGYAMANLEAAEPGIVAVCTVGCGADANPMREGPMQMELSQQQGKMLSDEVTSLTKDQGRVLTAAPKASFGYAGLPIDRPTIPDLQKNLKDANTAIRKHAEHMMATQQRMGRLPETYPMPIQTWRFGDEFTMVFLGGEVVVDYALRIKQELGFPSKYQSANFKAPQEPLPSTKGPVWVTAYANDVFGYVASERVRSEGGYEVDTSMIYYLQPGRWSTGTEEVIMRRLHELLKSSTTDRALSLDEALKSFTIPADMELSIVAAEPLISDPVNMAVGADGRLWVVQMGDYPRGLDDKEQPGGKVVVLTDTDHDGRYDESKVFLEGLPYPTGVFPYRDGAFVSAAPEIFFAKDTDGDGRADKRDVWFSGFKLANPQHRINGFAYGLDGWVYVASGDFSEDVVCHKMGKTINMSGRDMRFHPDSGEMQTVSGRSQFGRTRNDYDEWFGNNNSLPLFHVPMDDQDLLRNPFVPSPPPYVLQSAVAAAVFPTSRTVDRFNDLDRANRVTSACGAAIARDARLGEGLDAAALFCEPVHNLVSRLSLTPKGATFQGGRHASEASSEIFSSRDNWFRPVKVINAPDGTLWVADMYRHVIEHPQWIPEAWQSQLDVRAGADKGRIYRLSSRAHEPEPISDLSKLSIQDLVGVLRDPSGARRDLAQQLLVERNDHWALPYLDAILASDTSPPVLIQAMATRKQLAPRDVLPLSPLLAHADPRVRRICVNLVGRDEPSDAGLKSSLLELVSDPDLRVRVQLAVVLGGWKCGEASQALAALALADLEDEWMRAAVLSSSRGKADQILATLMKSAADRVTTTTLATHLTATVLGDDPVRGARKVFSLLGGASGSSVENWQLQVLAACLNGLARQKQSLDAIEENGGKELAAAVKAIAPIFESARSIAADDSASPQRRLLAIPVLARRRATRDEDLKTLATLLSARQPVAVQKGAVAAITSSQTATVPALLLDNWKTQEPGLRQDVLNALISRREWTAGLVEAVESGAIRPSELTAAIQSRLLQHPDEAIRQRASVVLKPAAGRQDVLQEYAGVLTLKGDATRGAEVFMKTCGACHRLHERGNDVGAKLSSLTNKSTESLLTAILDPNQAVEGVYVGYVAAMADGRTFTGMIVEQTATSITLARPDGQRETLLRIDLDELSSTGKSFMPEGLEKELTAQNVADVIAFVQAPKTP</sequence>
<proteinExistence type="predicted"/>
<keyword evidence="1 4" id="KW-0349">Heme</keyword>
<protein>
    <submittedName>
        <fullName evidence="6">Neutral/alkaline non-lysosomal ceramidase</fullName>
    </submittedName>
</protein>
<dbReference type="SUPFAM" id="SSF46626">
    <property type="entry name" value="Cytochrome c"/>
    <property type="match status" value="1"/>
</dbReference>
<dbReference type="InterPro" id="IPR009056">
    <property type="entry name" value="Cyt_c-like_dom"/>
</dbReference>
<dbReference type="PROSITE" id="PS51007">
    <property type="entry name" value="CYTC"/>
    <property type="match status" value="1"/>
</dbReference>
<dbReference type="InterPro" id="IPR036909">
    <property type="entry name" value="Cyt_c-like_dom_sf"/>
</dbReference>
<dbReference type="OrthoDB" id="230287at2"/>
<dbReference type="InParanoid" id="A0A517SG18"/>
<keyword evidence="7" id="KW-1185">Reference proteome</keyword>